<accession>A0A386H0W3</accession>
<evidence type="ECO:0000256" key="2">
    <source>
        <dbReference type="ARBA" id="ARBA00022452"/>
    </source>
</evidence>
<keyword evidence="3" id="KW-0812">Transmembrane</keyword>
<evidence type="ECO:0000256" key="1">
    <source>
        <dbReference type="ARBA" id="ARBA00004442"/>
    </source>
</evidence>
<dbReference type="GO" id="GO:0015562">
    <property type="term" value="F:efflux transmembrane transporter activity"/>
    <property type="evidence" value="ECO:0007669"/>
    <property type="project" value="InterPro"/>
</dbReference>
<dbReference type="SUPFAM" id="SSF56954">
    <property type="entry name" value="Outer membrane efflux proteins (OEP)"/>
    <property type="match status" value="1"/>
</dbReference>
<feature type="coiled-coil region" evidence="6">
    <location>
        <begin position="125"/>
        <end position="152"/>
    </location>
</feature>
<dbReference type="GO" id="GO:1990281">
    <property type="term" value="C:efflux pump complex"/>
    <property type="evidence" value="ECO:0007669"/>
    <property type="project" value="TreeGrafter"/>
</dbReference>
<keyword evidence="4" id="KW-0472">Membrane</keyword>
<name>A0A386H0W3_9CLOT</name>
<feature type="signal peptide" evidence="7">
    <location>
        <begin position="1"/>
        <end position="23"/>
    </location>
</feature>
<dbReference type="EMBL" id="CP032416">
    <property type="protein sequence ID" value="AYD39322.1"/>
    <property type="molecule type" value="Genomic_DNA"/>
</dbReference>
<dbReference type="Proteomes" id="UP000266301">
    <property type="component" value="Chromosome"/>
</dbReference>
<evidence type="ECO:0000313" key="8">
    <source>
        <dbReference type="EMBL" id="AYD39322.1"/>
    </source>
</evidence>
<keyword evidence="9" id="KW-1185">Reference proteome</keyword>
<dbReference type="PANTHER" id="PTHR30026:SF20">
    <property type="entry name" value="OUTER MEMBRANE PROTEIN TOLC"/>
    <property type="match status" value="1"/>
</dbReference>
<dbReference type="PANTHER" id="PTHR30026">
    <property type="entry name" value="OUTER MEMBRANE PROTEIN TOLC"/>
    <property type="match status" value="1"/>
</dbReference>
<keyword evidence="2" id="KW-1134">Transmembrane beta strand</keyword>
<evidence type="ECO:0000256" key="4">
    <source>
        <dbReference type="ARBA" id="ARBA00023136"/>
    </source>
</evidence>
<evidence type="ECO:0000256" key="3">
    <source>
        <dbReference type="ARBA" id="ARBA00022692"/>
    </source>
</evidence>
<dbReference type="Gene3D" id="1.20.1600.10">
    <property type="entry name" value="Outer membrane efflux proteins (OEP)"/>
    <property type="match status" value="2"/>
</dbReference>
<evidence type="ECO:0000256" key="6">
    <source>
        <dbReference type="SAM" id="Coils"/>
    </source>
</evidence>
<evidence type="ECO:0000256" key="5">
    <source>
        <dbReference type="ARBA" id="ARBA00023237"/>
    </source>
</evidence>
<reference evidence="8 9" key="1">
    <citation type="journal article" date="2019" name="Int. J. Syst. Evol. Microbiol.">
        <title>Clostridium fermenticellae sp. nov., isolated from the mud in a fermentation cellar for the production of the Chinese liquor, baijiu.</title>
        <authorList>
            <person name="Xu P.X."/>
            <person name="Chai L.J."/>
            <person name="Qiu T."/>
            <person name="Zhang X.J."/>
            <person name="Lu Z.M."/>
            <person name="Xiao C."/>
            <person name="Wang S.T."/>
            <person name="Shen C.H."/>
            <person name="Shi J.S."/>
            <person name="Xu Z.H."/>
        </authorList>
    </citation>
    <scope>NUCLEOTIDE SEQUENCE [LARGE SCALE GENOMIC DNA]</scope>
    <source>
        <strain evidence="8 9">JN500901</strain>
    </source>
</reference>
<protein>
    <submittedName>
        <fullName evidence="8">TolC family protein</fullName>
    </submittedName>
</protein>
<comment type="subcellular location">
    <subcellularLocation>
        <location evidence="1">Cell outer membrane</location>
    </subcellularLocation>
</comment>
<evidence type="ECO:0000313" key="9">
    <source>
        <dbReference type="Proteomes" id="UP000266301"/>
    </source>
</evidence>
<keyword evidence="7" id="KW-0732">Signal</keyword>
<keyword evidence="6" id="KW-0175">Coiled coil</keyword>
<dbReference type="GO" id="GO:0015288">
    <property type="term" value="F:porin activity"/>
    <property type="evidence" value="ECO:0007669"/>
    <property type="project" value="TreeGrafter"/>
</dbReference>
<dbReference type="RefSeq" id="WP_119970031.1">
    <property type="nucleotide sequence ID" value="NZ_CP032416.1"/>
</dbReference>
<dbReference type="GO" id="GO:0009279">
    <property type="term" value="C:cell outer membrane"/>
    <property type="evidence" value="ECO:0007669"/>
    <property type="project" value="UniProtKB-SubCell"/>
</dbReference>
<feature type="chain" id="PRO_5017235181" evidence="7">
    <location>
        <begin position="24"/>
        <end position="382"/>
    </location>
</feature>
<gene>
    <name evidence="8" type="ORF">D4Z93_01690</name>
</gene>
<sequence>MKKLRIFVAALIIAFSTGSTVFADSITLDIDSRMENAVNNNYNVKTADIKIQQNQNSYDKSQKDAAIIDEELSSGTIPENQVLQYVQQRDYPQMQYKYAIYEYTNTKEVAKNQAKFSIYREYETLLNYKDNLDLEQVKLNNAKDNLNTAKLKLSLGTISATDEKQAEAAYTAEQAQFNTVQRQYQSEVLNMNKTLNLPLDTTYKTLLKDKLTPSPYIRSYDNYNADAVKNRVEVLNGNEYIKLMKSEFDTTSGIDPYTMDAPYKIAKYNWDMSKEQLDIEKINISLEINSLYNDLQNKSQQIDSLNDSYNLAEDQYNKALLKYNVGVMSKIDKDQYYIKVLSAQNSLKAAQREVWLAQIKINYACGPGYDTSSLLGSGSTAQ</sequence>
<organism evidence="8 9">
    <name type="scientific">Clostridium fermenticellae</name>
    <dbReference type="NCBI Taxonomy" id="2068654"/>
    <lineage>
        <taxon>Bacteria</taxon>
        <taxon>Bacillati</taxon>
        <taxon>Bacillota</taxon>
        <taxon>Clostridia</taxon>
        <taxon>Eubacteriales</taxon>
        <taxon>Clostridiaceae</taxon>
        <taxon>Clostridium</taxon>
    </lineage>
</organism>
<proteinExistence type="predicted"/>
<dbReference type="KEGG" id="cfer:D4Z93_01690"/>
<dbReference type="AlphaFoldDB" id="A0A386H0W3"/>
<feature type="coiled-coil region" evidence="6">
    <location>
        <begin position="288"/>
        <end position="322"/>
    </location>
</feature>
<dbReference type="OrthoDB" id="1902437at2"/>
<dbReference type="InterPro" id="IPR051906">
    <property type="entry name" value="TolC-like"/>
</dbReference>
<evidence type="ECO:0000256" key="7">
    <source>
        <dbReference type="SAM" id="SignalP"/>
    </source>
</evidence>
<keyword evidence="5" id="KW-0998">Cell outer membrane</keyword>